<keyword evidence="1 5" id="KW-0853">WD repeat</keyword>
<dbReference type="OMA" id="GEIFMFE"/>
<dbReference type="EMBL" id="KZ107838">
    <property type="protein sequence ID" value="OSS55154.1"/>
    <property type="molecule type" value="Genomic_DNA"/>
</dbReference>
<dbReference type="InterPro" id="IPR036322">
    <property type="entry name" value="WD40_repeat_dom_sf"/>
</dbReference>
<dbReference type="PRINTS" id="PR00320">
    <property type="entry name" value="GPROTEINBRPT"/>
</dbReference>
<dbReference type="InterPro" id="IPR020472">
    <property type="entry name" value="WD40_PAC1"/>
</dbReference>
<dbReference type="PROSITE" id="PS00678">
    <property type="entry name" value="WD_REPEATS_1"/>
    <property type="match status" value="3"/>
</dbReference>
<dbReference type="GO" id="GO:0000109">
    <property type="term" value="C:nucleotide-excision repair complex"/>
    <property type="evidence" value="ECO:0007669"/>
    <property type="project" value="TreeGrafter"/>
</dbReference>
<dbReference type="GO" id="GO:0031464">
    <property type="term" value="C:Cul4A-RING E3 ubiquitin ligase complex"/>
    <property type="evidence" value="ECO:0007669"/>
    <property type="project" value="TreeGrafter"/>
</dbReference>
<dbReference type="GO" id="GO:0043161">
    <property type="term" value="P:proteasome-mediated ubiquitin-dependent protein catabolic process"/>
    <property type="evidence" value="ECO:0007669"/>
    <property type="project" value="TreeGrafter"/>
</dbReference>
<keyword evidence="2" id="KW-0677">Repeat</keyword>
<dbReference type="InterPro" id="IPR001680">
    <property type="entry name" value="WD40_rpt"/>
</dbReference>
<evidence type="ECO:0000256" key="2">
    <source>
        <dbReference type="ARBA" id="ARBA00022737"/>
    </source>
</evidence>
<proteinExistence type="predicted"/>
<dbReference type="STRING" id="105696.A0A1Y2MGA4"/>
<dbReference type="GO" id="GO:0006283">
    <property type="term" value="P:transcription-coupled nucleotide-excision repair"/>
    <property type="evidence" value="ECO:0007669"/>
    <property type="project" value="InterPro"/>
</dbReference>
<evidence type="ECO:0000256" key="6">
    <source>
        <dbReference type="SAM" id="MobiDB-lite"/>
    </source>
</evidence>
<feature type="compositionally biased region" description="Acidic residues" evidence="6">
    <location>
        <begin position="421"/>
        <end position="430"/>
    </location>
</feature>
<evidence type="ECO:0000313" key="8">
    <source>
        <dbReference type="Proteomes" id="UP000193240"/>
    </source>
</evidence>
<dbReference type="GO" id="GO:0000209">
    <property type="term" value="P:protein polyubiquitination"/>
    <property type="evidence" value="ECO:0007669"/>
    <property type="project" value="TreeGrafter"/>
</dbReference>
<feature type="compositionally biased region" description="Basic and acidic residues" evidence="6">
    <location>
        <begin position="431"/>
        <end position="440"/>
    </location>
</feature>
<keyword evidence="8" id="KW-1185">Reference proteome</keyword>
<dbReference type="PANTHER" id="PTHR46202:SF1">
    <property type="entry name" value="DNA EXCISION REPAIR PROTEIN ERCC-8"/>
    <property type="match status" value="1"/>
</dbReference>
<keyword evidence="4" id="KW-0234">DNA repair</keyword>
<evidence type="ECO:0000313" key="7">
    <source>
        <dbReference type="EMBL" id="OSS55154.1"/>
    </source>
</evidence>
<dbReference type="Proteomes" id="UP000193240">
    <property type="component" value="Unassembled WGS sequence"/>
</dbReference>
<reference evidence="7 8" key="1">
    <citation type="journal article" date="2017" name="Genome Announc.">
        <title>Genome sequence of the saprophytic ascomycete Epicoccum nigrum ICMP 19927 strain isolated from New Zealand.</title>
        <authorList>
            <person name="Fokin M."/>
            <person name="Fleetwood D."/>
            <person name="Weir B.S."/>
            <person name="Villas-Boas S.G."/>
        </authorList>
    </citation>
    <scope>NUCLEOTIDE SEQUENCE [LARGE SCALE GENOMIC DNA]</scope>
    <source>
        <strain evidence="7 8">ICMP 19927</strain>
    </source>
</reference>
<name>A0A1Y2MGA4_EPING</name>
<protein>
    <submittedName>
        <fullName evidence="7">Uncharacterized protein</fullName>
    </submittedName>
</protein>
<dbReference type="InterPro" id="IPR019775">
    <property type="entry name" value="WD40_repeat_CS"/>
</dbReference>
<dbReference type="PANTHER" id="PTHR46202">
    <property type="entry name" value="DNA EXCISION REPAIR PROTEIN ERCC-8"/>
    <property type="match status" value="1"/>
</dbReference>
<keyword evidence="3" id="KW-0227">DNA damage</keyword>
<evidence type="ECO:0000256" key="5">
    <source>
        <dbReference type="PROSITE-ProRule" id="PRU00221"/>
    </source>
</evidence>
<feature type="region of interest" description="Disordered" evidence="6">
    <location>
        <begin position="418"/>
        <end position="440"/>
    </location>
</feature>
<dbReference type="PROSITE" id="PS50294">
    <property type="entry name" value="WD_REPEATS_REGION"/>
    <property type="match status" value="3"/>
</dbReference>
<evidence type="ECO:0000256" key="1">
    <source>
        <dbReference type="ARBA" id="ARBA00022574"/>
    </source>
</evidence>
<dbReference type="AlphaFoldDB" id="A0A1Y2MGA4"/>
<dbReference type="Pfam" id="PF00400">
    <property type="entry name" value="WD40"/>
    <property type="match status" value="4"/>
</dbReference>
<feature type="repeat" description="WD" evidence="5">
    <location>
        <begin position="53"/>
        <end position="95"/>
    </location>
</feature>
<sequence length="466" mass="50700">MTTQQHLLDRAYGFTHNDVLKRATATNLVYALQPAALTFSHRLPSPDDPHARIPAHVAGVNALTIDRFEGRYLLSGGADSSIAIWDLEATTTSTESGETHLPLSAVNKTAEEHKLGITQVDFYPFDSLAFLTSSYDHTVKLYSSETLQASASFDLDAVVYNIALSPIASHLLVACATQGPNVRLIDLRSGATTHSLAGHTGAVLSTAWSPVTEHLLASGATDGAVRFWDIRRSVGSLGALDLEDSAGRTTTTPTLSFSRAHSRAHAQAHRGAVNGIAWTQDARHLVTAGHDQRIRVWDTSTYANTLANFGPMVKNRGLAPVIPLLPPRHLFPAHADVLLHPNEHEVLMYELFDGKLLRRMRRPEREKRVGDAAAVAASGGTGGQRNKRDRITGLAWRAHDVELYSAHADGSVVAWKPRTDEDAEAEEEERVEVAGRDEGRKRKRDVLEDIYAGLTGKNVTFGNMGV</sequence>
<organism evidence="7 8">
    <name type="scientific">Epicoccum nigrum</name>
    <name type="common">Soil fungus</name>
    <name type="synonym">Epicoccum purpurascens</name>
    <dbReference type="NCBI Taxonomy" id="105696"/>
    <lineage>
        <taxon>Eukaryota</taxon>
        <taxon>Fungi</taxon>
        <taxon>Dikarya</taxon>
        <taxon>Ascomycota</taxon>
        <taxon>Pezizomycotina</taxon>
        <taxon>Dothideomycetes</taxon>
        <taxon>Pleosporomycetidae</taxon>
        <taxon>Pleosporales</taxon>
        <taxon>Pleosporineae</taxon>
        <taxon>Didymellaceae</taxon>
        <taxon>Epicoccum</taxon>
    </lineage>
</organism>
<accession>A0A1Y2MGA4</accession>
<dbReference type="SMART" id="SM00320">
    <property type="entry name" value="WD40"/>
    <property type="match status" value="5"/>
</dbReference>
<feature type="repeat" description="WD" evidence="5">
    <location>
        <begin position="266"/>
        <end position="307"/>
    </location>
</feature>
<evidence type="ECO:0000256" key="3">
    <source>
        <dbReference type="ARBA" id="ARBA00022763"/>
    </source>
</evidence>
<dbReference type="SUPFAM" id="SSF50978">
    <property type="entry name" value="WD40 repeat-like"/>
    <property type="match status" value="1"/>
</dbReference>
<dbReference type="InParanoid" id="A0A1Y2MGA4"/>
<dbReference type="PROSITE" id="PS50082">
    <property type="entry name" value="WD_REPEATS_2"/>
    <property type="match status" value="3"/>
</dbReference>
<dbReference type="Gene3D" id="2.130.10.10">
    <property type="entry name" value="YVTN repeat-like/Quinoprotein amine dehydrogenase"/>
    <property type="match status" value="1"/>
</dbReference>
<gene>
    <name evidence="7" type="ORF">B5807_01735</name>
</gene>
<evidence type="ECO:0000256" key="4">
    <source>
        <dbReference type="ARBA" id="ARBA00023204"/>
    </source>
</evidence>
<feature type="repeat" description="WD" evidence="5">
    <location>
        <begin position="196"/>
        <end position="231"/>
    </location>
</feature>
<dbReference type="InterPro" id="IPR042238">
    <property type="entry name" value="Rad28/ERCC8/Ckn1/ATCSA-1"/>
</dbReference>
<dbReference type="InterPro" id="IPR015943">
    <property type="entry name" value="WD40/YVTN_repeat-like_dom_sf"/>
</dbReference>